<comment type="caution">
    <text evidence="2">The sequence shown here is derived from an EMBL/GenBank/DDBJ whole genome shotgun (WGS) entry which is preliminary data.</text>
</comment>
<evidence type="ECO:0000256" key="1">
    <source>
        <dbReference type="SAM" id="MobiDB-lite"/>
    </source>
</evidence>
<feature type="compositionally biased region" description="Basic and acidic residues" evidence="1">
    <location>
        <begin position="96"/>
        <end position="113"/>
    </location>
</feature>
<feature type="region of interest" description="Disordered" evidence="1">
    <location>
        <begin position="65"/>
        <end position="113"/>
    </location>
</feature>
<evidence type="ECO:0000313" key="3">
    <source>
        <dbReference type="Proteomes" id="UP000600918"/>
    </source>
</evidence>
<dbReference type="Proteomes" id="UP000600918">
    <property type="component" value="Unassembled WGS sequence"/>
</dbReference>
<dbReference type="EMBL" id="JACSDY010000010">
    <property type="protein sequence ID" value="KAF7417107.1"/>
    <property type="molecule type" value="Genomic_DNA"/>
</dbReference>
<organism evidence="2 3">
    <name type="scientific">Vespula pensylvanica</name>
    <name type="common">Western yellow jacket</name>
    <name type="synonym">Wasp</name>
    <dbReference type="NCBI Taxonomy" id="30213"/>
    <lineage>
        <taxon>Eukaryota</taxon>
        <taxon>Metazoa</taxon>
        <taxon>Ecdysozoa</taxon>
        <taxon>Arthropoda</taxon>
        <taxon>Hexapoda</taxon>
        <taxon>Insecta</taxon>
        <taxon>Pterygota</taxon>
        <taxon>Neoptera</taxon>
        <taxon>Endopterygota</taxon>
        <taxon>Hymenoptera</taxon>
        <taxon>Apocrita</taxon>
        <taxon>Aculeata</taxon>
        <taxon>Vespoidea</taxon>
        <taxon>Vespidae</taxon>
        <taxon>Vespinae</taxon>
        <taxon>Vespula</taxon>
    </lineage>
</organism>
<feature type="compositionally biased region" description="Acidic residues" evidence="1">
    <location>
        <begin position="70"/>
        <end position="82"/>
    </location>
</feature>
<proteinExistence type="predicted"/>
<evidence type="ECO:0000313" key="2">
    <source>
        <dbReference type="EMBL" id="KAF7417107.1"/>
    </source>
</evidence>
<accession>A0A834U5E0</accession>
<dbReference type="AlphaFoldDB" id="A0A834U5E0"/>
<sequence length="113" mass="12336">MESWLKSESTSEDDRHASSSRLQSASCLHSCLELARPARLASAGDSLEASMGKFCCVMGFGLSTKKEEVEEKEEEEEEEGEEDGKTTAAGASSRSLDVRVARDKDRETNDLVC</sequence>
<gene>
    <name evidence="2" type="ORF">H0235_011638</name>
</gene>
<reference evidence="2" key="1">
    <citation type="journal article" date="2020" name="G3 (Bethesda)">
        <title>High-Quality Assemblies for Three Invasive Social Wasps from the &lt;i&gt;Vespula&lt;/i&gt; Genus.</title>
        <authorList>
            <person name="Harrop T.W.R."/>
            <person name="Guhlin J."/>
            <person name="McLaughlin G.M."/>
            <person name="Permina E."/>
            <person name="Stockwell P."/>
            <person name="Gilligan J."/>
            <person name="Le Lec M.F."/>
            <person name="Gruber M.A.M."/>
            <person name="Quinn O."/>
            <person name="Lovegrove M."/>
            <person name="Duncan E.J."/>
            <person name="Remnant E.J."/>
            <person name="Van Eeckhoven J."/>
            <person name="Graham B."/>
            <person name="Knapp R.A."/>
            <person name="Langford K.W."/>
            <person name="Kronenberg Z."/>
            <person name="Press M.O."/>
            <person name="Eacker S.M."/>
            <person name="Wilson-Rankin E.E."/>
            <person name="Purcell J."/>
            <person name="Lester P.J."/>
            <person name="Dearden P.K."/>
        </authorList>
    </citation>
    <scope>NUCLEOTIDE SEQUENCE</scope>
    <source>
        <strain evidence="2">Volc-1</strain>
    </source>
</reference>
<protein>
    <submittedName>
        <fullName evidence="2">Uncharacterized protein</fullName>
    </submittedName>
</protein>
<name>A0A834U5E0_VESPE</name>
<keyword evidence="3" id="KW-1185">Reference proteome</keyword>
<feature type="region of interest" description="Disordered" evidence="1">
    <location>
        <begin position="1"/>
        <end position="21"/>
    </location>
</feature>